<gene>
    <name evidence="1" type="ORF">NP493_1649g00014</name>
</gene>
<dbReference type="PANTHER" id="PTHR39369">
    <property type="entry name" value="LIN-24 (TWENTY-FOUR) LIKE"/>
    <property type="match status" value="1"/>
</dbReference>
<protein>
    <submittedName>
        <fullName evidence="1">Uncharacterized protein</fullName>
    </submittedName>
</protein>
<keyword evidence="2" id="KW-1185">Reference proteome</keyword>
<proteinExistence type="predicted"/>
<evidence type="ECO:0000313" key="1">
    <source>
        <dbReference type="EMBL" id="KAK2160416.1"/>
    </source>
</evidence>
<dbReference type="AlphaFoldDB" id="A0AAD9JWZ4"/>
<accession>A0AAD9JWZ4</accession>
<name>A0AAD9JWZ4_RIDPI</name>
<reference evidence="1" key="1">
    <citation type="journal article" date="2023" name="Mol. Biol. Evol.">
        <title>Third-Generation Sequencing Reveals the Adaptive Role of the Epigenome in Three Deep-Sea Polychaetes.</title>
        <authorList>
            <person name="Perez M."/>
            <person name="Aroh O."/>
            <person name="Sun Y."/>
            <person name="Lan Y."/>
            <person name="Juniper S.K."/>
            <person name="Young C.R."/>
            <person name="Angers B."/>
            <person name="Qian P.Y."/>
        </authorList>
    </citation>
    <scope>NUCLEOTIDE SEQUENCE</scope>
    <source>
        <strain evidence="1">R07B-5</strain>
    </source>
</reference>
<evidence type="ECO:0000313" key="2">
    <source>
        <dbReference type="Proteomes" id="UP001209878"/>
    </source>
</evidence>
<dbReference type="Proteomes" id="UP001209878">
    <property type="component" value="Unassembled WGS sequence"/>
</dbReference>
<organism evidence="1 2">
    <name type="scientific">Ridgeia piscesae</name>
    <name type="common">Tubeworm</name>
    <dbReference type="NCBI Taxonomy" id="27915"/>
    <lineage>
        <taxon>Eukaryota</taxon>
        <taxon>Metazoa</taxon>
        <taxon>Spiralia</taxon>
        <taxon>Lophotrochozoa</taxon>
        <taxon>Annelida</taxon>
        <taxon>Polychaeta</taxon>
        <taxon>Sedentaria</taxon>
        <taxon>Canalipalpata</taxon>
        <taxon>Sabellida</taxon>
        <taxon>Siboglinidae</taxon>
        <taxon>Ridgeia</taxon>
    </lineage>
</organism>
<sequence length="225" mass="25033">MAAVVDLDEMVKLRAITADQIANGSAQDLSYEVDWSRVKIATEMPDYEHEKANRKMPNSLVLVMSKFENPSSEEQEHSFSVRNKDTSSGWVSLHQSLSLDGRTNDGMALPGDALKATPRLSQKRCMVSAGTKTSNVNSIVEFSAPFSVDTIHTYGKVHVRVFDKNGTFVRSVAPLQISEIVQQHYNAKRLMPDFVKVEGRSARITGKGQCKFTYATEQHMTMSSN</sequence>
<comment type="caution">
    <text evidence="1">The sequence shown here is derived from an EMBL/GenBank/DDBJ whole genome shotgun (WGS) entry which is preliminary data.</text>
</comment>
<dbReference type="PANTHER" id="PTHR39369:SF6">
    <property type="entry name" value="LIN-24 (TWENTY-FOUR) LIKE"/>
    <property type="match status" value="1"/>
</dbReference>
<dbReference type="EMBL" id="JAODUO010001649">
    <property type="protein sequence ID" value="KAK2160416.1"/>
    <property type="molecule type" value="Genomic_DNA"/>
</dbReference>